<dbReference type="InterPro" id="IPR032675">
    <property type="entry name" value="LRR_dom_sf"/>
</dbReference>
<keyword evidence="1" id="KW-0433">Leucine-rich repeat</keyword>
<comment type="caution">
    <text evidence="4">The sequence shown here is derived from an EMBL/GenBank/DDBJ whole genome shotgun (WGS) entry which is preliminary data.</text>
</comment>
<evidence type="ECO:0000256" key="3">
    <source>
        <dbReference type="SAM" id="SignalP"/>
    </source>
</evidence>
<proteinExistence type="predicted"/>
<dbReference type="Pfam" id="PF13306">
    <property type="entry name" value="LRR_5"/>
    <property type="match status" value="2"/>
</dbReference>
<dbReference type="PANTHER" id="PTHR45617">
    <property type="entry name" value="LEUCINE RICH REPEAT FAMILY PROTEIN"/>
    <property type="match status" value="1"/>
</dbReference>
<evidence type="ECO:0000256" key="1">
    <source>
        <dbReference type="ARBA" id="ARBA00022614"/>
    </source>
</evidence>
<dbReference type="AlphaFoldDB" id="A0A930HP26"/>
<evidence type="ECO:0000256" key="2">
    <source>
        <dbReference type="ARBA" id="ARBA00022737"/>
    </source>
</evidence>
<name>A0A930HP26_9BACT</name>
<evidence type="ECO:0000313" key="5">
    <source>
        <dbReference type="Proteomes" id="UP000771736"/>
    </source>
</evidence>
<feature type="signal peptide" evidence="3">
    <location>
        <begin position="1"/>
        <end position="29"/>
    </location>
</feature>
<feature type="chain" id="PRO_5037642351" evidence="3">
    <location>
        <begin position="30"/>
        <end position="862"/>
    </location>
</feature>
<dbReference type="Proteomes" id="UP000771736">
    <property type="component" value="Unassembled WGS sequence"/>
</dbReference>
<gene>
    <name evidence="4" type="ORF">HXN26_10350</name>
</gene>
<accession>A0A930HP26</accession>
<organism evidence="4 5">
    <name type="scientific">Prevotella aurantiaca</name>
    <dbReference type="NCBI Taxonomy" id="596085"/>
    <lineage>
        <taxon>Bacteria</taxon>
        <taxon>Pseudomonadati</taxon>
        <taxon>Bacteroidota</taxon>
        <taxon>Bacteroidia</taxon>
        <taxon>Bacteroidales</taxon>
        <taxon>Prevotellaceae</taxon>
        <taxon>Prevotella</taxon>
    </lineage>
</organism>
<keyword evidence="3" id="KW-0732">Signal</keyword>
<protein>
    <submittedName>
        <fullName evidence="4">Leucine-rich repeat protein</fullName>
    </submittedName>
</protein>
<dbReference type="RefSeq" id="WP_273161160.1">
    <property type="nucleotide sequence ID" value="NZ_JABZSJ010000081.1"/>
</dbReference>
<dbReference type="EMBL" id="JABZSJ010000081">
    <property type="protein sequence ID" value="MBF1385221.1"/>
    <property type="molecule type" value="Genomic_DNA"/>
</dbReference>
<keyword evidence="2" id="KW-0677">Repeat</keyword>
<dbReference type="Gene3D" id="3.80.10.10">
    <property type="entry name" value="Ribonuclease Inhibitor"/>
    <property type="match status" value="4"/>
</dbReference>
<dbReference type="SUPFAM" id="SSF52058">
    <property type="entry name" value="L domain-like"/>
    <property type="match status" value="2"/>
</dbReference>
<reference evidence="4" key="1">
    <citation type="submission" date="2020-04" db="EMBL/GenBank/DDBJ databases">
        <title>Deep metagenomics examines the oral microbiome during advanced dental caries in children, revealing novel taxa and co-occurrences with host molecules.</title>
        <authorList>
            <person name="Baker J.L."/>
            <person name="Morton J.T."/>
            <person name="Dinis M."/>
            <person name="Alvarez R."/>
            <person name="Tran N.C."/>
            <person name="Knight R."/>
            <person name="Edlund A."/>
        </authorList>
    </citation>
    <scope>NUCLEOTIDE SEQUENCE</scope>
    <source>
        <strain evidence="4">JCVI_44_bin.5</strain>
    </source>
</reference>
<sequence>MKQKLFTKGNMKVFITLVCMLLSSTMAFAQKTIHVEEAGSLMNKLTEEEMLSLTELKVTGNLNGTDILYIRAMGGSTIAGAKTDGKLQILDLSEANIVSGGTSYYYVDEDLEYYTKDNTISINMFCRCSELRKITIPNSVTTIERNAFLLCDNLTEIIAKPENNNFKTADGVLFDKEMITLIKCPDGKTGTYIIPEGTQKLSDEAFSNTEKLEKIVIPASLNSIGGSSGMVPFYICNELKAFEVHKDNKTFASADGVLFDKNMETLLKYPKGRSGEYIVPEMVKKIGKYSFYEATELTNIILPKSLTEIESSAFAHIKNLTTITLPELVEQIGFGVFMNCTGLTEVHVLAVSPPYCGSMAFYNIDFEQCKLFVPHGKRDVYKISTPWSSFKHIEEAAEKPYATFTTSKKIGSEVVSRILGNDITFDGIKFIRTKEMMGERLDFYEVMKKDVRIEGNITEMSIDNFDVEALDVSHCPTLKILSCKNGKLEKLDLSNNKEIDTLNCSYCGLKELNITQCGKLVFLDCDENELTKLDISKNPLINYLSVNNNTIGTIDVSIQKYLETLAVNRTGIEKLNVSNNQYLANLYANENKLAEIDLTKNNNLKELQLAKNNFKSFTLKSSTLQKLYINDNKLTAMQLDLPELELLCAYSNELSELDLSKLKKVNTLSLHHNLLTDVNLKPIEELEYIWIDNNKLKSLDLSQNQMILTITCYTNQLSPNACKSLMTGLPQRNASDIADIIIVNTKETEGNICTKSAVAIAKTKQWNVIDFAGGTEGYPGLPYEGTDDPTNIQGVDNNTKAEVFTITDGKIIFNGNYGEAILYNAQGAKISSFNNPTTINLSNMPHGIYVVSFRGTSTKFVY</sequence>
<dbReference type="InterPro" id="IPR026906">
    <property type="entry name" value="LRR_5"/>
</dbReference>
<evidence type="ECO:0000313" key="4">
    <source>
        <dbReference type="EMBL" id="MBF1385221.1"/>
    </source>
</evidence>